<reference evidence="1" key="1">
    <citation type="submission" date="2018-04" db="EMBL/GenBank/DDBJ databases">
        <title>Whole genome sequencing of Hypsizygus marmoreus.</title>
        <authorList>
            <person name="Choi I.-G."/>
            <person name="Min B."/>
            <person name="Kim J.-G."/>
            <person name="Kim S."/>
            <person name="Oh Y.-L."/>
            <person name="Kong W.-S."/>
            <person name="Park H."/>
            <person name="Jeong J."/>
            <person name="Song E.-S."/>
        </authorList>
    </citation>
    <scope>NUCLEOTIDE SEQUENCE [LARGE SCALE GENOMIC DNA]</scope>
    <source>
        <strain evidence="1">51987-8</strain>
    </source>
</reference>
<evidence type="ECO:0000313" key="2">
    <source>
        <dbReference type="Proteomes" id="UP000076154"/>
    </source>
</evidence>
<dbReference type="EMBL" id="LUEZ02000018">
    <property type="protein sequence ID" value="RDB27154.1"/>
    <property type="molecule type" value="Genomic_DNA"/>
</dbReference>
<protein>
    <submittedName>
        <fullName evidence="1">Uncharacterized protein</fullName>
    </submittedName>
</protein>
<sequence>MQPPLHLCSLPFLSNHPKLQSLSIRPTSFLLLPSTQARHYTTSTNSKSLCPSLTKFLGPISLARRVLTQSLTVRHASLLWLSGDNGCDIIPYLAGCKSLEKLDVVGLEWNHSLVPLNASHLRHLDCLTFCNSSPTVVPKFLTNGFLDTIESSIQALPPSLKTIAIAKIFDGAECTMSALDEEFACPHRWGNLRPSLSCSSLPNTSSLSRLTHPVSTPVLFPSGGTQWARWARYTVWFPGMGGPTFGVRTVKAEWTVLAVLEGKYPEDVLDILVDLNGEKIYPQLVQLHPGLEEIVGKRVKVGRGVDTSEDVVN</sequence>
<dbReference type="AlphaFoldDB" id="A0A369K5T7"/>
<evidence type="ECO:0000313" key="1">
    <source>
        <dbReference type="EMBL" id="RDB27154.1"/>
    </source>
</evidence>
<proteinExistence type="predicted"/>
<dbReference type="InParanoid" id="A0A369K5T7"/>
<dbReference type="Proteomes" id="UP000076154">
    <property type="component" value="Unassembled WGS sequence"/>
</dbReference>
<organism evidence="1 2">
    <name type="scientific">Hypsizygus marmoreus</name>
    <name type="common">White beech mushroom</name>
    <name type="synonym">Agaricus marmoreus</name>
    <dbReference type="NCBI Taxonomy" id="39966"/>
    <lineage>
        <taxon>Eukaryota</taxon>
        <taxon>Fungi</taxon>
        <taxon>Dikarya</taxon>
        <taxon>Basidiomycota</taxon>
        <taxon>Agaricomycotina</taxon>
        <taxon>Agaricomycetes</taxon>
        <taxon>Agaricomycetidae</taxon>
        <taxon>Agaricales</taxon>
        <taxon>Tricholomatineae</taxon>
        <taxon>Lyophyllaceae</taxon>
        <taxon>Hypsizygus</taxon>
    </lineage>
</organism>
<gene>
    <name evidence="1" type="ORF">Hypma_004610</name>
</gene>
<name>A0A369K5T7_HYPMA</name>
<keyword evidence="2" id="KW-1185">Reference proteome</keyword>
<comment type="caution">
    <text evidence="1">The sequence shown here is derived from an EMBL/GenBank/DDBJ whole genome shotgun (WGS) entry which is preliminary data.</text>
</comment>
<accession>A0A369K5T7</accession>
<dbReference type="OrthoDB" id="3066849at2759"/>